<dbReference type="InterPro" id="IPR020846">
    <property type="entry name" value="MFS_dom"/>
</dbReference>
<name>A0A6A6VVE3_9PEZI</name>
<evidence type="ECO:0000256" key="6">
    <source>
        <dbReference type="ARBA" id="ARBA00023136"/>
    </source>
</evidence>
<dbReference type="FunFam" id="1.20.1250.20:FF:000044">
    <property type="entry name" value="Hexose transporter Hxt3p"/>
    <property type="match status" value="1"/>
</dbReference>
<dbReference type="InterPro" id="IPR005829">
    <property type="entry name" value="Sugar_transporter_CS"/>
</dbReference>
<feature type="transmembrane region" description="Helical" evidence="9">
    <location>
        <begin position="104"/>
        <end position="124"/>
    </location>
</feature>
<dbReference type="PRINTS" id="PR00171">
    <property type="entry name" value="SUGRTRNSPORT"/>
</dbReference>
<comment type="similarity">
    <text evidence="2 7">Belongs to the major facilitator superfamily. Sugar transporter (TC 2.A.1.1) family.</text>
</comment>
<dbReference type="EMBL" id="ML996581">
    <property type="protein sequence ID" value="KAF2754135.1"/>
    <property type="molecule type" value="Genomic_DNA"/>
</dbReference>
<evidence type="ECO:0000259" key="10">
    <source>
        <dbReference type="PROSITE" id="PS50850"/>
    </source>
</evidence>
<dbReference type="GO" id="GO:0016020">
    <property type="term" value="C:membrane"/>
    <property type="evidence" value="ECO:0007669"/>
    <property type="project" value="UniProtKB-SubCell"/>
</dbReference>
<organism evidence="11 12">
    <name type="scientific">Pseudovirgaria hyperparasitica</name>
    <dbReference type="NCBI Taxonomy" id="470096"/>
    <lineage>
        <taxon>Eukaryota</taxon>
        <taxon>Fungi</taxon>
        <taxon>Dikarya</taxon>
        <taxon>Ascomycota</taxon>
        <taxon>Pezizomycotina</taxon>
        <taxon>Dothideomycetes</taxon>
        <taxon>Dothideomycetes incertae sedis</taxon>
        <taxon>Acrospermales</taxon>
        <taxon>Acrospermaceae</taxon>
        <taxon>Pseudovirgaria</taxon>
    </lineage>
</organism>
<evidence type="ECO:0000256" key="9">
    <source>
        <dbReference type="SAM" id="Phobius"/>
    </source>
</evidence>
<comment type="subcellular location">
    <subcellularLocation>
        <location evidence="1">Membrane</location>
        <topology evidence="1">Multi-pass membrane protein</topology>
    </subcellularLocation>
</comment>
<dbReference type="PROSITE" id="PS50850">
    <property type="entry name" value="MFS"/>
    <property type="match status" value="1"/>
</dbReference>
<feature type="region of interest" description="Disordered" evidence="8">
    <location>
        <begin position="540"/>
        <end position="569"/>
    </location>
</feature>
<feature type="transmembrane region" description="Helical" evidence="9">
    <location>
        <begin position="226"/>
        <end position="245"/>
    </location>
</feature>
<dbReference type="RefSeq" id="XP_033596586.1">
    <property type="nucleotide sequence ID" value="XM_033745784.1"/>
</dbReference>
<feature type="domain" description="Major facilitator superfamily (MFS) profile" evidence="10">
    <location>
        <begin position="54"/>
        <end position="500"/>
    </location>
</feature>
<evidence type="ECO:0000256" key="4">
    <source>
        <dbReference type="ARBA" id="ARBA00022692"/>
    </source>
</evidence>
<feature type="transmembrane region" description="Helical" evidence="9">
    <location>
        <begin position="479"/>
        <end position="496"/>
    </location>
</feature>
<feature type="compositionally biased region" description="Basic and acidic residues" evidence="8">
    <location>
        <begin position="547"/>
        <end position="569"/>
    </location>
</feature>
<dbReference type="GO" id="GO:0005351">
    <property type="term" value="F:carbohydrate:proton symporter activity"/>
    <property type="evidence" value="ECO:0007669"/>
    <property type="project" value="TreeGrafter"/>
</dbReference>
<evidence type="ECO:0000313" key="12">
    <source>
        <dbReference type="Proteomes" id="UP000799437"/>
    </source>
</evidence>
<accession>A0A6A6VVE3</accession>
<dbReference type="InterPro" id="IPR005828">
    <property type="entry name" value="MFS_sugar_transport-like"/>
</dbReference>
<evidence type="ECO:0000256" key="8">
    <source>
        <dbReference type="SAM" id="MobiDB-lite"/>
    </source>
</evidence>
<sequence>MGFSVKSWSPANWAKVHFDHVDPRSNAATDDARRSLAHLDYSPLQRVSARSFSMAVLISMGGLIFGYDTGQISGFLEMPDFQRRFGEYNAATGAYTFSNVRSGLIVAMLSIGTLIGALCAAPIADAIGRRLSMTFWALIFMVGLIVQISTDNHWYQIMMGRWVAGLGVGALSVLVPLYQGETAPRYIRGALISCYQLFITLGIFLAACFNFGLYEHQRQSNASWRVPIGIGFLFGIVLAAGILLFPETPRFDYRKGRTEEAKQTMMRVHNCPPNHYVIHAELEEIEAKLKAERAVKGTFIDEVSAMMAAPKVPYRLVLGISLQALQQLTGANFFFYYSTGINNSFVTQMILNGINFGVTFIGLYIVEHYGRRRSLVAGAIWMFVCFMVFASVGHFGLDRDTPTNTPAAGTAMIVFACLFILGYATTWGPMVWTIIAELYPNRFRAKGISLATASNWLWNFLIAFFSPFITGAIDFRYGYVFAACNVLAGLVVYFFVMEGQGRTLEEIDTMYISGVKPWNSTNWVAPTAAEIAQIRKEAGTADAAVEEGMRPSEETAKEKPGDDGPIHRE</sequence>
<evidence type="ECO:0000313" key="11">
    <source>
        <dbReference type="EMBL" id="KAF2754135.1"/>
    </source>
</evidence>
<protein>
    <submittedName>
        <fullName evidence="11">General substrate transporter</fullName>
    </submittedName>
</protein>
<dbReference type="SUPFAM" id="SSF103473">
    <property type="entry name" value="MFS general substrate transporter"/>
    <property type="match status" value="1"/>
</dbReference>
<dbReference type="InterPro" id="IPR036259">
    <property type="entry name" value="MFS_trans_sf"/>
</dbReference>
<dbReference type="NCBIfam" id="TIGR00879">
    <property type="entry name" value="SP"/>
    <property type="match status" value="1"/>
</dbReference>
<reference evidence="11" key="1">
    <citation type="journal article" date="2020" name="Stud. Mycol.">
        <title>101 Dothideomycetes genomes: a test case for predicting lifestyles and emergence of pathogens.</title>
        <authorList>
            <person name="Haridas S."/>
            <person name="Albert R."/>
            <person name="Binder M."/>
            <person name="Bloem J."/>
            <person name="Labutti K."/>
            <person name="Salamov A."/>
            <person name="Andreopoulos B."/>
            <person name="Baker S."/>
            <person name="Barry K."/>
            <person name="Bills G."/>
            <person name="Bluhm B."/>
            <person name="Cannon C."/>
            <person name="Castanera R."/>
            <person name="Culley D."/>
            <person name="Daum C."/>
            <person name="Ezra D."/>
            <person name="Gonzalez J."/>
            <person name="Henrissat B."/>
            <person name="Kuo A."/>
            <person name="Liang C."/>
            <person name="Lipzen A."/>
            <person name="Lutzoni F."/>
            <person name="Magnuson J."/>
            <person name="Mondo S."/>
            <person name="Nolan M."/>
            <person name="Ohm R."/>
            <person name="Pangilinan J."/>
            <person name="Park H.-J."/>
            <person name="Ramirez L."/>
            <person name="Alfaro M."/>
            <person name="Sun H."/>
            <person name="Tritt A."/>
            <person name="Yoshinaga Y."/>
            <person name="Zwiers L.-H."/>
            <person name="Turgeon B."/>
            <person name="Goodwin S."/>
            <person name="Spatafora J."/>
            <person name="Crous P."/>
            <person name="Grigoriev I."/>
        </authorList>
    </citation>
    <scope>NUCLEOTIDE SEQUENCE</scope>
    <source>
        <strain evidence="11">CBS 121739</strain>
    </source>
</reference>
<keyword evidence="5 9" id="KW-1133">Transmembrane helix</keyword>
<dbReference type="Pfam" id="PF00083">
    <property type="entry name" value="Sugar_tr"/>
    <property type="match status" value="1"/>
</dbReference>
<keyword evidence="4 9" id="KW-0812">Transmembrane</keyword>
<keyword evidence="12" id="KW-1185">Reference proteome</keyword>
<feature type="transmembrane region" description="Helical" evidence="9">
    <location>
        <begin position="378"/>
        <end position="397"/>
    </location>
</feature>
<dbReference type="PANTHER" id="PTHR48022:SF91">
    <property type="entry name" value="MAJOR FACILITATOR SUPERFAMILY (MFS) PROFILE DOMAIN-CONTAINING PROTEIN-RELATED"/>
    <property type="match status" value="1"/>
</dbReference>
<dbReference type="CDD" id="cd17356">
    <property type="entry name" value="MFS_HXT"/>
    <property type="match status" value="1"/>
</dbReference>
<feature type="transmembrane region" description="Helical" evidence="9">
    <location>
        <begin position="349"/>
        <end position="366"/>
    </location>
</feature>
<dbReference type="PROSITE" id="PS00216">
    <property type="entry name" value="SUGAR_TRANSPORT_1"/>
    <property type="match status" value="2"/>
</dbReference>
<evidence type="ECO:0000256" key="1">
    <source>
        <dbReference type="ARBA" id="ARBA00004141"/>
    </source>
</evidence>
<feature type="transmembrane region" description="Helical" evidence="9">
    <location>
        <begin position="456"/>
        <end position="473"/>
    </location>
</feature>
<dbReference type="InterPro" id="IPR003663">
    <property type="entry name" value="Sugar/inositol_transpt"/>
</dbReference>
<dbReference type="Gene3D" id="1.20.1250.20">
    <property type="entry name" value="MFS general substrate transporter like domains"/>
    <property type="match status" value="1"/>
</dbReference>
<keyword evidence="3 7" id="KW-0813">Transport</keyword>
<feature type="transmembrane region" description="Helical" evidence="9">
    <location>
        <begin position="409"/>
        <end position="435"/>
    </location>
</feature>
<dbReference type="PROSITE" id="PS00217">
    <property type="entry name" value="SUGAR_TRANSPORT_2"/>
    <property type="match status" value="1"/>
</dbReference>
<feature type="transmembrane region" description="Helical" evidence="9">
    <location>
        <begin position="154"/>
        <end position="178"/>
    </location>
</feature>
<feature type="transmembrane region" description="Helical" evidence="9">
    <location>
        <begin position="131"/>
        <end position="148"/>
    </location>
</feature>
<evidence type="ECO:0000256" key="5">
    <source>
        <dbReference type="ARBA" id="ARBA00022989"/>
    </source>
</evidence>
<dbReference type="PANTHER" id="PTHR48022">
    <property type="entry name" value="PLASTIDIC GLUCOSE TRANSPORTER 4"/>
    <property type="match status" value="1"/>
</dbReference>
<gene>
    <name evidence="11" type="ORF">EJ05DRAFT_489392</name>
</gene>
<dbReference type="OrthoDB" id="2241241at2759"/>
<proteinExistence type="inferred from homology"/>
<evidence type="ECO:0000256" key="2">
    <source>
        <dbReference type="ARBA" id="ARBA00010992"/>
    </source>
</evidence>
<dbReference type="Proteomes" id="UP000799437">
    <property type="component" value="Unassembled WGS sequence"/>
</dbReference>
<dbReference type="GeneID" id="54486838"/>
<evidence type="ECO:0000256" key="3">
    <source>
        <dbReference type="ARBA" id="ARBA00022448"/>
    </source>
</evidence>
<feature type="transmembrane region" description="Helical" evidence="9">
    <location>
        <begin position="190"/>
        <end position="214"/>
    </location>
</feature>
<dbReference type="AlphaFoldDB" id="A0A6A6VVE3"/>
<dbReference type="InterPro" id="IPR050360">
    <property type="entry name" value="MFS_Sugar_Transporters"/>
</dbReference>
<feature type="transmembrane region" description="Helical" evidence="9">
    <location>
        <begin position="316"/>
        <end position="337"/>
    </location>
</feature>
<feature type="transmembrane region" description="Helical" evidence="9">
    <location>
        <begin position="47"/>
        <end position="67"/>
    </location>
</feature>
<keyword evidence="6 9" id="KW-0472">Membrane</keyword>
<evidence type="ECO:0000256" key="7">
    <source>
        <dbReference type="RuleBase" id="RU003346"/>
    </source>
</evidence>